<dbReference type="Proteomes" id="UP001168128">
    <property type="component" value="Unassembled WGS sequence"/>
</dbReference>
<protein>
    <recommendedName>
        <fullName evidence="3">PNPLA domain-containing protein</fullName>
    </recommendedName>
</protein>
<evidence type="ECO:0008006" key="3">
    <source>
        <dbReference type="Google" id="ProtNLM"/>
    </source>
</evidence>
<gene>
    <name evidence="1" type="ORF">QWT87_11585</name>
</gene>
<accession>A0ABT8U391</accession>
<reference evidence="1" key="1">
    <citation type="submission" date="2023-07" db="EMBL/GenBank/DDBJ databases">
        <title>AMR profile of multidrug- resistance Chryseobacterium gambrini related strain.</title>
        <authorList>
            <person name="Kirdat K."/>
            <person name="Bhatt A."/>
            <person name="Kuyare S."/>
            <person name="Yadav A."/>
        </authorList>
    </citation>
    <scope>NUCLEOTIDE SEQUENCE</scope>
    <source>
        <strain evidence="1">APV-1</strain>
    </source>
</reference>
<dbReference type="EMBL" id="JAULSJ010000015">
    <property type="protein sequence ID" value="MDO3425531.1"/>
    <property type="molecule type" value="Genomic_DNA"/>
</dbReference>
<organism evidence="1 2">
    <name type="scientific">Chryseobacterium urinae</name>
    <dbReference type="NCBI Taxonomy" id="3058400"/>
    <lineage>
        <taxon>Bacteria</taxon>
        <taxon>Pseudomonadati</taxon>
        <taxon>Bacteroidota</taxon>
        <taxon>Flavobacteriia</taxon>
        <taxon>Flavobacteriales</taxon>
        <taxon>Weeksellaceae</taxon>
        <taxon>Chryseobacterium group</taxon>
        <taxon>Chryseobacterium</taxon>
    </lineage>
</organism>
<comment type="caution">
    <text evidence="1">The sequence shown here is derived from an EMBL/GenBank/DDBJ whole genome shotgun (WGS) entry which is preliminary data.</text>
</comment>
<proteinExistence type="predicted"/>
<evidence type="ECO:0000313" key="2">
    <source>
        <dbReference type="Proteomes" id="UP001168128"/>
    </source>
</evidence>
<evidence type="ECO:0000313" key="1">
    <source>
        <dbReference type="EMBL" id="MDO3425531.1"/>
    </source>
</evidence>
<keyword evidence="2" id="KW-1185">Reference proteome</keyword>
<sequence>MNNSLSENETFHIGITMAGAVSAGCYTAGVMDYLFEILELWENAKAGSLPEGWNEDLLDYVPMHKAVIDVMGGASAGGMTTVMSAIYAIKGKINPVKDPSNPSSTKGNLLYDSWVLMGDTENDPEKIFEKTLFLEDLNGDKIASLLNSEFIDTICDNAFIDDVGNEKKLPNYISNQLEVMLSQTMLRNVPLPIDFSTPFGNVNPSNKNPKYNTFEHFIISHFKLDYDENNLLHKDFYLPFDPFSSKKEIVDRLKLTTKATGAFPIGLRFREFFNNEFTVNYIKNNSRKLLHNKISPENIPLDPPINFGNVANPFDFIGVDGGAINNEPIGEVLNVLKERYGEKNEGEYDKYGLVMIDPFPDHIIDDNYEQPEDIFSVIPAILGTLQDQARVKRKEMMEFHTKGYLRGEIYPIRYNSLKIPEDHHIACSSVFAFGGFLDINFRHHDFFLGRDNARNFFKVYFSFEYDPENNNVHPIHRSWTQGMINKFKFTREKKNEKGQKVNKVFLPIIPNLYELKSKINPYHRTFEKWPEYDSKELLKLSPKIEERVKKIVELTYKKITDPKESNPHPITEKLMNKYYKENLFERFSGWIGSKVLKIIFTINKNKIASKISKATIEWILKDLEVKKLIK</sequence>
<dbReference type="RefSeq" id="WP_302716216.1">
    <property type="nucleotide sequence ID" value="NZ_JAULSJ010000015.1"/>
</dbReference>
<name>A0ABT8U391_9FLAO</name>